<sequence>ILYVSVYIYINICLWESSQVEGVLLFISVSKSEFSLVVNIASAPTIHNSPPFASSGLYLHELQERTFHRDPFEHTFPITRRSCNRVMNFISFPSAFSSMGIATGQLKIATWENKDTYQCPASAIYACKASPSANDLQRNRRPTTNPVHLSCSLLKIFQSDS</sequence>
<comment type="caution">
    <text evidence="1">The sequence shown here is derived from an EMBL/GenBank/DDBJ whole genome shotgun (WGS) entry which is preliminary data.</text>
</comment>
<dbReference type="Proteomes" id="UP001079430">
    <property type="component" value="Unassembled WGS sequence"/>
</dbReference>
<proteinExistence type="predicted"/>
<accession>A0ABT4K9E1</accession>
<reference evidence="1" key="1">
    <citation type="submission" date="2022-10" db="EMBL/GenBank/DDBJ databases">
        <title>Whole genome sequencing of three plant growth promoting bacteria isolated from Vachellia tortilis subsp. raddiana in Morocco.</title>
        <authorList>
            <person name="Hnini M."/>
            <person name="Zouagui R."/>
            <person name="Zouagui H."/>
            <person name="Chemao Elfihri M.-W."/>
            <person name="Ibrahimi A."/>
            <person name="Sbabou L."/>
            <person name="Aurag J."/>
        </authorList>
    </citation>
    <scope>NUCLEOTIDE SEQUENCE</scope>
    <source>
        <strain evidence="1">LMR678</strain>
    </source>
</reference>
<name>A0ABT4K9E1_9HYPH</name>
<dbReference type="EMBL" id="JAPVOI010000001">
    <property type="protein sequence ID" value="MCZ4088585.1"/>
    <property type="molecule type" value="Genomic_DNA"/>
</dbReference>
<evidence type="ECO:0000313" key="2">
    <source>
        <dbReference type="Proteomes" id="UP001079430"/>
    </source>
</evidence>
<feature type="non-terminal residue" evidence="1">
    <location>
        <position position="1"/>
    </location>
</feature>
<dbReference type="RefSeq" id="WP_269274495.1">
    <property type="nucleotide sequence ID" value="NZ_JAPVOI010000001.1"/>
</dbReference>
<evidence type="ECO:0000313" key="1">
    <source>
        <dbReference type="EMBL" id="MCZ4088585.1"/>
    </source>
</evidence>
<protein>
    <submittedName>
        <fullName evidence="1">Uncharacterized protein</fullName>
    </submittedName>
</protein>
<organism evidence="1 2">
    <name type="scientific">Sinorhizobium psoraleae</name>
    <dbReference type="NCBI Taxonomy" id="520838"/>
    <lineage>
        <taxon>Bacteria</taxon>
        <taxon>Pseudomonadati</taxon>
        <taxon>Pseudomonadota</taxon>
        <taxon>Alphaproteobacteria</taxon>
        <taxon>Hyphomicrobiales</taxon>
        <taxon>Rhizobiaceae</taxon>
        <taxon>Sinorhizobium/Ensifer group</taxon>
        <taxon>Sinorhizobium</taxon>
    </lineage>
</organism>
<keyword evidence="2" id="KW-1185">Reference proteome</keyword>
<gene>
    <name evidence="1" type="ORF">O3W52_00050</name>
</gene>